<reference evidence="3" key="2">
    <citation type="submission" date="2020-10" db="UniProtKB">
        <authorList>
            <consortium name="WormBaseParasite"/>
        </authorList>
    </citation>
    <scope>IDENTIFICATION</scope>
</reference>
<proteinExistence type="predicted"/>
<feature type="region of interest" description="Disordered" evidence="1">
    <location>
        <begin position="63"/>
        <end position="88"/>
    </location>
</feature>
<evidence type="ECO:0000313" key="2">
    <source>
        <dbReference type="Proteomes" id="UP000492821"/>
    </source>
</evidence>
<reference evidence="2" key="1">
    <citation type="journal article" date="2013" name="Genetics">
        <title>The draft genome and transcriptome of Panagrellus redivivus are shaped by the harsh demands of a free-living lifestyle.</title>
        <authorList>
            <person name="Srinivasan J."/>
            <person name="Dillman A.R."/>
            <person name="Macchietto M.G."/>
            <person name="Heikkinen L."/>
            <person name="Lakso M."/>
            <person name="Fracchia K.M."/>
            <person name="Antoshechkin I."/>
            <person name="Mortazavi A."/>
            <person name="Wong G."/>
            <person name="Sternberg P.W."/>
        </authorList>
    </citation>
    <scope>NUCLEOTIDE SEQUENCE [LARGE SCALE GENOMIC DNA]</scope>
    <source>
        <strain evidence="2">MT8872</strain>
    </source>
</reference>
<sequence length="164" mass="18835">MDVINREYVDLHPHLHSLWQFASLKKLDKVIDAVPSRQVALEICPLPPARELPSLQVRSLDSCKAPQGNKPPPQTLIRSHHQQGGLSPRQALGQTMCPLNFRMQKNCRTTRGTPDRSELKKKYVNGEMSMNAQITKKVYRSTTESKRKMHYKCQKQLARKTVYT</sequence>
<evidence type="ECO:0000313" key="3">
    <source>
        <dbReference type="WBParaSite" id="Pan_g15960.t1"/>
    </source>
</evidence>
<name>A0A7E4V359_PANRE</name>
<evidence type="ECO:0000256" key="1">
    <source>
        <dbReference type="SAM" id="MobiDB-lite"/>
    </source>
</evidence>
<dbReference type="WBParaSite" id="Pan_g15960.t1">
    <property type="protein sequence ID" value="Pan_g15960.t1"/>
    <property type="gene ID" value="Pan_g15960"/>
</dbReference>
<protein>
    <submittedName>
        <fullName evidence="3">Transposase</fullName>
    </submittedName>
</protein>
<dbReference type="Proteomes" id="UP000492821">
    <property type="component" value="Unassembled WGS sequence"/>
</dbReference>
<organism evidence="2 3">
    <name type="scientific">Panagrellus redivivus</name>
    <name type="common">Microworm</name>
    <dbReference type="NCBI Taxonomy" id="6233"/>
    <lineage>
        <taxon>Eukaryota</taxon>
        <taxon>Metazoa</taxon>
        <taxon>Ecdysozoa</taxon>
        <taxon>Nematoda</taxon>
        <taxon>Chromadorea</taxon>
        <taxon>Rhabditida</taxon>
        <taxon>Tylenchina</taxon>
        <taxon>Panagrolaimomorpha</taxon>
        <taxon>Panagrolaimoidea</taxon>
        <taxon>Panagrolaimidae</taxon>
        <taxon>Panagrellus</taxon>
    </lineage>
</organism>
<keyword evidence="2" id="KW-1185">Reference proteome</keyword>
<dbReference type="AlphaFoldDB" id="A0A7E4V359"/>
<accession>A0A7E4V359</accession>